<feature type="transmembrane region" description="Helical" evidence="7">
    <location>
        <begin position="61"/>
        <end position="82"/>
    </location>
</feature>
<name>A0A517Z4Q3_9PLAN</name>
<evidence type="ECO:0000313" key="9">
    <source>
        <dbReference type="EMBL" id="QDU37458.1"/>
    </source>
</evidence>
<feature type="transmembrane region" description="Helical" evidence="7">
    <location>
        <begin position="228"/>
        <end position="248"/>
    </location>
</feature>
<gene>
    <name evidence="9" type="primary">gluP_1</name>
    <name evidence="9" type="ORF">Mal4_17710</name>
</gene>
<evidence type="ECO:0000256" key="1">
    <source>
        <dbReference type="ARBA" id="ARBA00004141"/>
    </source>
</evidence>
<keyword evidence="9" id="KW-0645">Protease</keyword>
<comment type="similarity">
    <text evidence="2">Belongs to the peptidase S54 family.</text>
</comment>
<feature type="transmembrane region" description="Helical" evidence="7">
    <location>
        <begin position="116"/>
        <end position="134"/>
    </location>
</feature>
<accession>A0A517Z4Q3</accession>
<sequence length="414" mass="44895">MLFICPHCGARVPGGEVRCPACGHSAAAVAHEQELPGVSEERQRADAVVAVARELRSQPAWITLLMIAANVALLVAMVVGGASPLMPDANRMIEWGANYGPRTMAGEWWRLVSNTFLHFGVVHLALNMWVLWVVGRMVERLVGHFGFLLMYVAAGVLGSLASLIWDPVVVSAGASSSVFGVVGALFGFLAPRRDSMPLHVLKKFRSSVVTFLVVNLLFGISIPGIDNAAHVGGFAGGLLSGWLLSQPLTPELHRMRWRRNAGLVAVMTVVIGGVLLAMPPAPADVAAEMELVEQEHDRLIDVYNDLIGAWQRGQLTDEACADSVAAQVLVPWRDLRGEVGSLAEEPGANREFIVPFVEYLSLREQSWELMVDALRKRDPILLGQYLMKFRAADKALDELLGDDEDAAADADDKP</sequence>
<keyword evidence="6 7" id="KW-0472">Membrane</keyword>
<evidence type="ECO:0000256" key="7">
    <source>
        <dbReference type="SAM" id="Phobius"/>
    </source>
</evidence>
<protein>
    <submittedName>
        <fullName evidence="9">Rhomboid protease GluP</fullName>
        <ecNumber evidence="9">3.4.21.105</ecNumber>
    </submittedName>
</protein>
<evidence type="ECO:0000256" key="2">
    <source>
        <dbReference type="ARBA" id="ARBA00009045"/>
    </source>
</evidence>
<dbReference type="SUPFAM" id="SSF144091">
    <property type="entry name" value="Rhomboid-like"/>
    <property type="match status" value="1"/>
</dbReference>
<dbReference type="Pfam" id="PF01694">
    <property type="entry name" value="Rhomboid"/>
    <property type="match status" value="1"/>
</dbReference>
<dbReference type="PANTHER" id="PTHR43731:SF14">
    <property type="entry name" value="PRESENILIN-ASSOCIATED RHOMBOID-LIKE PROTEIN, MITOCHONDRIAL"/>
    <property type="match status" value="1"/>
</dbReference>
<keyword evidence="5 7" id="KW-1133">Transmembrane helix</keyword>
<evidence type="ECO:0000259" key="8">
    <source>
        <dbReference type="Pfam" id="PF01694"/>
    </source>
</evidence>
<dbReference type="EC" id="3.4.21.105" evidence="9"/>
<dbReference type="EMBL" id="CP036275">
    <property type="protein sequence ID" value="QDU37458.1"/>
    <property type="molecule type" value="Genomic_DNA"/>
</dbReference>
<feature type="transmembrane region" description="Helical" evidence="7">
    <location>
        <begin position="203"/>
        <end position="222"/>
    </location>
</feature>
<evidence type="ECO:0000256" key="5">
    <source>
        <dbReference type="ARBA" id="ARBA00022989"/>
    </source>
</evidence>
<evidence type="ECO:0000256" key="3">
    <source>
        <dbReference type="ARBA" id="ARBA00022692"/>
    </source>
</evidence>
<reference evidence="9 10" key="1">
    <citation type="submission" date="2019-02" db="EMBL/GenBank/DDBJ databases">
        <title>Deep-cultivation of Planctomycetes and their phenomic and genomic characterization uncovers novel biology.</title>
        <authorList>
            <person name="Wiegand S."/>
            <person name="Jogler M."/>
            <person name="Boedeker C."/>
            <person name="Pinto D."/>
            <person name="Vollmers J."/>
            <person name="Rivas-Marin E."/>
            <person name="Kohn T."/>
            <person name="Peeters S.H."/>
            <person name="Heuer A."/>
            <person name="Rast P."/>
            <person name="Oberbeckmann S."/>
            <person name="Bunk B."/>
            <person name="Jeske O."/>
            <person name="Meyerdierks A."/>
            <person name="Storesund J.E."/>
            <person name="Kallscheuer N."/>
            <person name="Luecker S."/>
            <person name="Lage O.M."/>
            <person name="Pohl T."/>
            <person name="Merkel B.J."/>
            <person name="Hornburger P."/>
            <person name="Mueller R.-W."/>
            <person name="Bruemmer F."/>
            <person name="Labrenz M."/>
            <person name="Spormann A.M."/>
            <person name="Op den Camp H."/>
            <person name="Overmann J."/>
            <person name="Amann R."/>
            <person name="Jetten M.S.M."/>
            <person name="Mascher T."/>
            <person name="Medema M.H."/>
            <person name="Devos D.P."/>
            <person name="Kaster A.-K."/>
            <person name="Ovreas L."/>
            <person name="Rohde M."/>
            <person name="Galperin M.Y."/>
            <person name="Jogler C."/>
        </authorList>
    </citation>
    <scope>NUCLEOTIDE SEQUENCE [LARGE SCALE GENOMIC DNA]</scope>
    <source>
        <strain evidence="9 10">Mal4</strain>
    </source>
</reference>
<dbReference type="Gene3D" id="1.20.1540.10">
    <property type="entry name" value="Rhomboid-like"/>
    <property type="match status" value="1"/>
</dbReference>
<evidence type="ECO:0000256" key="4">
    <source>
        <dbReference type="ARBA" id="ARBA00022801"/>
    </source>
</evidence>
<evidence type="ECO:0000256" key="6">
    <source>
        <dbReference type="ARBA" id="ARBA00023136"/>
    </source>
</evidence>
<dbReference type="InterPro" id="IPR035952">
    <property type="entry name" value="Rhomboid-like_sf"/>
</dbReference>
<keyword evidence="10" id="KW-1185">Reference proteome</keyword>
<feature type="transmembrane region" description="Helical" evidence="7">
    <location>
        <begin position="141"/>
        <end position="165"/>
    </location>
</feature>
<dbReference type="GO" id="GO:0004252">
    <property type="term" value="F:serine-type endopeptidase activity"/>
    <property type="evidence" value="ECO:0007669"/>
    <property type="project" value="InterPro"/>
</dbReference>
<dbReference type="AlphaFoldDB" id="A0A517Z4Q3"/>
<dbReference type="GO" id="GO:0016020">
    <property type="term" value="C:membrane"/>
    <property type="evidence" value="ECO:0007669"/>
    <property type="project" value="UniProtKB-SubCell"/>
</dbReference>
<proteinExistence type="inferred from homology"/>
<comment type="subcellular location">
    <subcellularLocation>
        <location evidence="1">Membrane</location>
        <topology evidence="1">Multi-pass membrane protein</topology>
    </subcellularLocation>
</comment>
<keyword evidence="4 9" id="KW-0378">Hydrolase</keyword>
<dbReference type="GO" id="GO:0006508">
    <property type="term" value="P:proteolysis"/>
    <property type="evidence" value="ECO:0007669"/>
    <property type="project" value="UniProtKB-KW"/>
</dbReference>
<dbReference type="KEGG" id="mri:Mal4_17710"/>
<keyword evidence="3 7" id="KW-0812">Transmembrane</keyword>
<dbReference type="InterPro" id="IPR050925">
    <property type="entry name" value="Rhomboid_protease_S54"/>
</dbReference>
<dbReference type="Proteomes" id="UP000320496">
    <property type="component" value="Chromosome"/>
</dbReference>
<dbReference type="PANTHER" id="PTHR43731">
    <property type="entry name" value="RHOMBOID PROTEASE"/>
    <property type="match status" value="1"/>
</dbReference>
<organism evidence="9 10">
    <name type="scientific">Maioricimonas rarisocia</name>
    <dbReference type="NCBI Taxonomy" id="2528026"/>
    <lineage>
        <taxon>Bacteria</taxon>
        <taxon>Pseudomonadati</taxon>
        <taxon>Planctomycetota</taxon>
        <taxon>Planctomycetia</taxon>
        <taxon>Planctomycetales</taxon>
        <taxon>Planctomycetaceae</taxon>
        <taxon>Maioricimonas</taxon>
    </lineage>
</organism>
<dbReference type="InterPro" id="IPR022764">
    <property type="entry name" value="Peptidase_S54_rhomboid_dom"/>
</dbReference>
<feature type="transmembrane region" description="Helical" evidence="7">
    <location>
        <begin position="260"/>
        <end position="278"/>
    </location>
</feature>
<feature type="domain" description="Peptidase S54 rhomboid" evidence="8">
    <location>
        <begin position="106"/>
        <end position="246"/>
    </location>
</feature>
<evidence type="ECO:0000313" key="10">
    <source>
        <dbReference type="Proteomes" id="UP000320496"/>
    </source>
</evidence>
<feature type="transmembrane region" description="Helical" evidence="7">
    <location>
        <begin position="171"/>
        <end position="191"/>
    </location>
</feature>